<proteinExistence type="predicted"/>
<keyword evidence="4" id="KW-1185">Reference proteome</keyword>
<evidence type="ECO:0000313" key="1">
    <source>
        <dbReference type="EMBL" id="OYD25415.1"/>
    </source>
</evidence>
<dbReference type="AlphaFoldDB" id="A0A235CNI4"/>
<reference evidence="2 4" key="2">
    <citation type="submission" date="2019-03" db="EMBL/GenBank/DDBJ databases">
        <title>Genomic Encyclopedia of Archaeal and Bacterial Type Strains, Phase II (KMG-II): from individual species to whole genera.</title>
        <authorList>
            <person name="Goeker M."/>
        </authorList>
    </citation>
    <scope>NUCLEOTIDE SEQUENCE [LARGE SCALE GENOMIC DNA]</scope>
    <source>
        <strain evidence="2 4">DSM 15594</strain>
    </source>
</reference>
<gene>
    <name evidence="1" type="ORF">B6S09_04135</name>
    <name evidence="2" type="ORF">LY04_00930</name>
</gene>
<dbReference type="Proteomes" id="UP000243640">
    <property type="component" value="Unassembled WGS sequence"/>
</dbReference>
<evidence type="ECO:0000313" key="4">
    <source>
        <dbReference type="Proteomes" id="UP000295058"/>
    </source>
</evidence>
<dbReference type="RefSeq" id="WP_094277246.1">
    <property type="nucleotide sequence ID" value="NZ_JBLWZI010000002.1"/>
</dbReference>
<comment type="caution">
    <text evidence="1">The sequence shown here is derived from an EMBL/GenBank/DDBJ whole genome shotgun (WGS) entry which is preliminary data.</text>
</comment>
<reference evidence="1 3" key="1">
    <citation type="submission" date="2017-08" db="EMBL/GenBank/DDBJ databases">
        <title>Draft Genome Sequence of the Marine Bacterium Oceanimonas baumannii ATCC 700832.</title>
        <authorList>
            <person name="Mcclelland W.D."/>
            <person name="Brennan M.A."/>
            <person name="Trachtenberg A.M."/>
            <person name="Maclea K.S."/>
        </authorList>
    </citation>
    <scope>NUCLEOTIDE SEQUENCE [LARGE SCALE GENOMIC DNA]</scope>
    <source>
        <strain evidence="1 3">ATCC 700832</strain>
    </source>
</reference>
<sequence length="68" mass="7985">MGALIKLILLLLVAVFLASEVNLSTSLYRYEDNEIELTFPVWQTDNPWYYLKWNPSAGEFEQRVMSEQ</sequence>
<organism evidence="1 3">
    <name type="scientific">Oceanimonas baumannii</name>
    <dbReference type="NCBI Taxonomy" id="129578"/>
    <lineage>
        <taxon>Bacteria</taxon>
        <taxon>Pseudomonadati</taxon>
        <taxon>Pseudomonadota</taxon>
        <taxon>Gammaproteobacteria</taxon>
        <taxon>Aeromonadales</taxon>
        <taxon>Aeromonadaceae</taxon>
        <taxon>Oceanimonas</taxon>
    </lineage>
</organism>
<dbReference type="EMBL" id="NQJF01000003">
    <property type="protein sequence ID" value="OYD25415.1"/>
    <property type="molecule type" value="Genomic_DNA"/>
</dbReference>
<dbReference type="OrthoDB" id="7064604at2"/>
<protein>
    <submittedName>
        <fullName evidence="1">Uncharacterized protein</fullName>
    </submittedName>
</protein>
<accession>A0A235CNI4</accession>
<dbReference type="Proteomes" id="UP000295058">
    <property type="component" value="Unassembled WGS sequence"/>
</dbReference>
<evidence type="ECO:0000313" key="3">
    <source>
        <dbReference type="Proteomes" id="UP000243640"/>
    </source>
</evidence>
<dbReference type="EMBL" id="SODO01000002">
    <property type="protein sequence ID" value="TDW61392.1"/>
    <property type="molecule type" value="Genomic_DNA"/>
</dbReference>
<evidence type="ECO:0000313" key="2">
    <source>
        <dbReference type="EMBL" id="TDW61392.1"/>
    </source>
</evidence>
<name>A0A235CNI4_9GAMM</name>